<reference evidence="3 4" key="1">
    <citation type="submission" date="2018-12" db="EMBL/GenBank/DDBJ databases">
        <title>Draft genome sequence of Xylaria grammica IHI A82.</title>
        <authorList>
            <person name="Buettner E."/>
            <person name="Kellner H."/>
        </authorList>
    </citation>
    <scope>NUCLEOTIDE SEQUENCE [LARGE SCALE GENOMIC DNA]</scope>
    <source>
        <strain evidence="3 4">IHI A82</strain>
    </source>
</reference>
<dbReference type="PANTHER" id="PTHR35596:SF1">
    <property type="entry name" value="MICROBIAL-TYPE PARG CATALYTIC DOMAIN-CONTAINING PROTEIN"/>
    <property type="match status" value="1"/>
</dbReference>
<feature type="compositionally biased region" description="Polar residues" evidence="1">
    <location>
        <begin position="36"/>
        <end position="46"/>
    </location>
</feature>
<name>A0A439CSA0_9PEZI</name>
<dbReference type="Proteomes" id="UP000286045">
    <property type="component" value="Unassembled WGS sequence"/>
</dbReference>
<comment type="caution">
    <text evidence="3">The sequence shown here is derived from an EMBL/GenBank/DDBJ whole genome shotgun (WGS) entry which is preliminary data.</text>
</comment>
<keyword evidence="4" id="KW-1185">Reference proteome</keyword>
<feature type="domain" description="Microbial-type PARG catalytic" evidence="2">
    <location>
        <begin position="52"/>
        <end position="182"/>
    </location>
</feature>
<dbReference type="STRING" id="363999.A0A439CSA0"/>
<evidence type="ECO:0000313" key="4">
    <source>
        <dbReference type="Proteomes" id="UP000286045"/>
    </source>
</evidence>
<organism evidence="3 4">
    <name type="scientific">Xylaria grammica</name>
    <dbReference type="NCBI Taxonomy" id="363999"/>
    <lineage>
        <taxon>Eukaryota</taxon>
        <taxon>Fungi</taxon>
        <taxon>Dikarya</taxon>
        <taxon>Ascomycota</taxon>
        <taxon>Pezizomycotina</taxon>
        <taxon>Sordariomycetes</taxon>
        <taxon>Xylariomycetidae</taxon>
        <taxon>Xylariales</taxon>
        <taxon>Xylariaceae</taxon>
        <taxon>Xylaria</taxon>
    </lineage>
</organism>
<sequence length="336" mass="37914">MPSPRGSRRRHGKYRRSLNSLTRASERCWPRRRNHSSGSNSPIRDTLRATAQDTLAIVSRLLSVLRTEKEARKAVKFSTTSLTFLDPLPIPLHPRPAIIEVTKEDTLNAAMRLWVSGDPDDPSQGRPAVLNFANSRKPGGGWLNGAIAQEEAICYRSSLALSLHPRLYPLHKDEGLYSRYVLVIREDMTSGHHEIAAEPDQLPVVSVLTIPALRNPELRTFHYQTSYTVPGEPSTLVSFRNKQIFHYDEDRDITKSKMRLALRMAAKHGHRKLVLGALGCGVFGNPPEDIAHCWLSVLREDEFSGNRWSDVCFAVYDPKNEGNYEIFKQVLAGREV</sequence>
<dbReference type="SUPFAM" id="SSF52949">
    <property type="entry name" value="Macro domain-like"/>
    <property type="match status" value="1"/>
</dbReference>
<dbReference type="NCBIfam" id="TIGR02452">
    <property type="entry name" value="TIGR02452 family protein"/>
    <property type="match status" value="1"/>
</dbReference>
<gene>
    <name evidence="3" type="ORF">EKO27_g10076</name>
</gene>
<dbReference type="InterPro" id="IPR019261">
    <property type="entry name" value="PARG_cat_microbial"/>
</dbReference>
<protein>
    <recommendedName>
        <fullName evidence="2">Microbial-type PARG catalytic domain-containing protein</fullName>
    </recommendedName>
</protein>
<evidence type="ECO:0000256" key="1">
    <source>
        <dbReference type="SAM" id="MobiDB-lite"/>
    </source>
</evidence>
<dbReference type="InterPro" id="IPR012664">
    <property type="entry name" value="CHP02452"/>
</dbReference>
<dbReference type="Pfam" id="PF10021">
    <property type="entry name" value="PARG_cat_microb"/>
    <property type="match status" value="1"/>
</dbReference>
<proteinExistence type="predicted"/>
<evidence type="ECO:0000313" key="3">
    <source>
        <dbReference type="EMBL" id="RWA05026.1"/>
    </source>
</evidence>
<dbReference type="EMBL" id="RYZI01000487">
    <property type="protein sequence ID" value="RWA05026.1"/>
    <property type="molecule type" value="Genomic_DNA"/>
</dbReference>
<dbReference type="AlphaFoldDB" id="A0A439CSA0"/>
<dbReference type="InterPro" id="IPR043472">
    <property type="entry name" value="Macro_dom-like"/>
</dbReference>
<evidence type="ECO:0000259" key="2">
    <source>
        <dbReference type="Pfam" id="PF10021"/>
    </source>
</evidence>
<dbReference type="PANTHER" id="PTHR35596">
    <property type="entry name" value="DUF2263 DOMAIN-CONTAINING PROTEIN"/>
    <property type="match status" value="1"/>
</dbReference>
<feature type="region of interest" description="Disordered" evidence="1">
    <location>
        <begin position="25"/>
        <end position="46"/>
    </location>
</feature>
<accession>A0A439CSA0</accession>
<dbReference type="Gene3D" id="3.40.220.10">
    <property type="entry name" value="Leucine Aminopeptidase, subunit E, domain 1"/>
    <property type="match status" value="1"/>
</dbReference>